<keyword evidence="3" id="KW-0227">DNA damage</keyword>
<dbReference type="GO" id="GO:0070628">
    <property type="term" value="F:proteasome binding"/>
    <property type="evidence" value="ECO:0007669"/>
    <property type="project" value="InterPro"/>
</dbReference>
<dbReference type="InterPro" id="IPR035309">
    <property type="entry name" value="PSME4"/>
</dbReference>
<evidence type="ECO:0008006" key="8">
    <source>
        <dbReference type="Google" id="ProtNLM"/>
    </source>
</evidence>
<dbReference type="PANTHER" id="PTHR32170:SF3">
    <property type="entry name" value="PROTEASOME ACTIVATOR COMPLEX SUBUNIT 4"/>
    <property type="match status" value="1"/>
</dbReference>
<dbReference type="GO" id="GO:0005634">
    <property type="term" value="C:nucleus"/>
    <property type="evidence" value="ECO:0007669"/>
    <property type="project" value="TreeGrafter"/>
</dbReference>
<protein>
    <recommendedName>
        <fullName evidence="8">Proteasome activator complex subunit 4 C-terminal domain-containing protein</fullName>
    </recommendedName>
</protein>
<evidence type="ECO:0000313" key="7">
    <source>
        <dbReference type="EMBL" id="CAD8223282.1"/>
    </source>
</evidence>
<evidence type="ECO:0000259" key="5">
    <source>
        <dbReference type="Pfam" id="PF11919"/>
    </source>
</evidence>
<dbReference type="GO" id="GO:0006281">
    <property type="term" value="P:DNA repair"/>
    <property type="evidence" value="ECO:0007669"/>
    <property type="project" value="UniProtKB-KW"/>
</dbReference>
<accession>A0A7R9T2X1</accession>
<sequence>MPVTSYRSASAELLDADLVARARTCDARAFNAFVNALESLRERCARDGTWSETLAAARCLKAAGAGFPVDVHDVERAFYVSEAFARECVGVDDECAHEWCVGLCALIDRYGEDLGGVVCHWEPMFARVETFLQSDAKAYSGYGSCSATRARYMTLVRKCRRFFPDGAARAIWERVAEDCRATEDAKCFAGLGLLHLFTPCMQMSTPCSDELFFVEMMNGEWVTLSHALGSSSFWTSGWISMFSQLAKHDLKGKINWKGVYDDMLTVTLRVMELPIGGIEGRRSFGRKVSFKAAMTFGSQLESRRVRTVAKLLVYRAMCDDAVVEYIAKIIDYIEHFYHPSSSGSFSGNLASFLRYLIKYTNKFVGYEKRVVRPEVLARLVPVFKRITDRAVFSKSSDLRRYAAIGIGRLAYMNPELILPSVMSRFEEALAHETATRQLVPAMNCLTLCVRQIMLLPTNTIFQDDQEAYVNVSEFLASALNAALPGIDVNDSSKTCATLRFFCVVVTNLPRLVDVGENGAVSCVPILWSEWTVHFLERLFTLFEHLQPDTHGSKSDAADAFKGGARHAAGFLLSTSTMYSPLLRILFERLDPSIRSVAIMRVAAFIRDNTLPEICEEVARLVSAALFADTELVIREILRPAMVALDEDLDFEGELSTTAEARIFWNSCILTKCTVASREAALALREDFMNVTRKMFKVSETCRNLDLMSYAELHVSAILKGLLSVEVIDTVKDEVEGDSVTDWVNLKWRLDQGGNVIGEQHLPTPLSWRLPGEGEFVVAQAMIDEFLVAPAHALLQVTNEDAMDCDDASSSKDWIRTNVSMMVGALGGLEDRLKDFSDSDSALLITGHALPFTDSTPRTLAARALVAAIQKTGADDTDTLSLICSAAKAVVNPARSSYKFQKKSLAALNSIGYYFTQPKTGGQHRYPRWFVAEKARLSLHWRNAMSVYFSGSASPFNLTGPSSDVSRNALLGSLQDLALSKYVSVRCSALPVVQGLSDRYPKEIVPFVELSVKSLAKSEEDEDKCIAACEALKAHEALGELFRNESVFVPFVEALLGSSHHGTEKAQNAIGALFLHFALLFTRGLFHPKPRIGITVLQERLLASLKSETALHWSYEMMTNAMSVFFVDSQDDPKFLASATEQFMRSILGDLKVVRFPAMCALLMMSRYECFESNCAPMILRMMSADPESSCKSLLDSFGIAHSAIDNSESRGRTNGKADALMQAAESLYGFAQEMSSGGADWPTSRAADFLPQSGAFITAVARFWQLLTRIAPVELTTGLRAAIKQTSDDSDRSERCAISEALAGALASRSITEIDRQWMQDTFLKYALDAPTDQREEWLKGAAWCTDSGNENVSDSLLRHLSSTPMGTVAQTARGLELTRVCIAQLGHGRGMDMKQSLMDLLADPTASPLAHESRLVRETGAQLAASLLAECDQALNAARSKLITLFTADIENVVNRALLSDPAQPDAIMTPSRNALEGIFYTFLELVRRGDALTVEPSIPLILRAALRTAESKDKDFAMVSKLTIAYLKYLNFEKVELRAFTEVLGETTRDDNWHTRAATLRYIQALIYHHAFTIDSGLFAMLRECVLEALHDKQLEVAQLASHTLMIFLKGVGAADESTLRDRFLKIVSVRLPSDANSELIMHKHAAVLGLSACVLSNPYEVPSWMPEVMEALGFASLEPSPIKQATQHTFAEFKKTHQDAWTQTRAAFTHEQWENVSLGLDLAPSYII</sequence>
<feature type="domain" description="Proteasome activator complex subunit 4 C-terminal" evidence="5">
    <location>
        <begin position="1644"/>
        <end position="1730"/>
    </location>
</feature>
<comment type="similarity">
    <text evidence="1">Belongs to the BLM10 family.</text>
</comment>
<evidence type="ECO:0000256" key="3">
    <source>
        <dbReference type="ARBA" id="ARBA00022763"/>
    </source>
</evidence>
<dbReference type="InterPro" id="IPR032430">
    <property type="entry name" value="Blm10_mid"/>
</dbReference>
<keyword evidence="4" id="KW-0234">DNA repair</keyword>
<dbReference type="InterPro" id="IPR016024">
    <property type="entry name" value="ARM-type_fold"/>
</dbReference>
<evidence type="ECO:0000256" key="1">
    <source>
        <dbReference type="ARBA" id="ARBA00005739"/>
    </source>
</evidence>
<dbReference type="GO" id="GO:0016504">
    <property type="term" value="F:peptidase activator activity"/>
    <property type="evidence" value="ECO:0007669"/>
    <property type="project" value="InterPro"/>
</dbReference>
<keyword evidence="2" id="KW-0677">Repeat</keyword>
<dbReference type="SUPFAM" id="SSF48371">
    <property type="entry name" value="ARM repeat"/>
    <property type="match status" value="3"/>
</dbReference>
<dbReference type="Pfam" id="PF11919">
    <property type="entry name" value="PSME4_C"/>
    <property type="match status" value="1"/>
</dbReference>
<dbReference type="Pfam" id="PF16507">
    <property type="entry name" value="HEAT_PSME4_mid"/>
    <property type="match status" value="2"/>
</dbReference>
<evidence type="ECO:0000259" key="6">
    <source>
        <dbReference type="Pfam" id="PF16507"/>
    </source>
</evidence>
<proteinExistence type="inferred from homology"/>
<evidence type="ECO:0000256" key="2">
    <source>
        <dbReference type="ARBA" id="ARBA00022737"/>
    </source>
</evidence>
<evidence type="ECO:0000256" key="4">
    <source>
        <dbReference type="ARBA" id="ARBA00023204"/>
    </source>
</evidence>
<dbReference type="PANTHER" id="PTHR32170">
    <property type="entry name" value="PROTEASOME ACTIVATOR COMPLEX SUBUNIT 4"/>
    <property type="match status" value="1"/>
</dbReference>
<dbReference type="GO" id="GO:0005829">
    <property type="term" value="C:cytosol"/>
    <property type="evidence" value="ECO:0007669"/>
    <property type="project" value="TreeGrafter"/>
</dbReference>
<dbReference type="EMBL" id="HBDX01004657">
    <property type="protein sequence ID" value="CAD8223282.1"/>
    <property type="molecule type" value="Transcribed_RNA"/>
</dbReference>
<reference evidence="7" key="1">
    <citation type="submission" date="2021-01" db="EMBL/GenBank/DDBJ databases">
        <authorList>
            <person name="Corre E."/>
            <person name="Pelletier E."/>
            <person name="Niang G."/>
            <person name="Scheremetjew M."/>
            <person name="Finn R."/>
            <person name="Kale V."/>
            <person name="Holt S."/>
            <person name="Cochrane G."/>
            <person name="Meng A."/>
            <person name="Brown T."/>
            <person name="Cohen L."/>
        </authorList>
    </citation>
    <scope>NUCLEOTIDE SEQUENCE</scope>
    <source>
        <strain evidence="7">Clade-A-BCC118000</strain>
    </source>
</reference>
<dbReference type="GO" id="GO:0010499">
    <property type="term" value="P:proteasomal ubiquitin-independent protein catabolic process"/>
    <property type="evidence" value="ECO:0007669"/>
    <property type="project" value="TreeGrafter"/>
</dbReference>
<feature type="domain" description="Proteasome activator Blm10 middle HEAT repeats region" evidence="6">
    <location>
        <begin position="527"/>
        <end position="824"/>
    </location>
</feature>
<gene>
    <name evidence="7" type="ORF">OLUC0939_LOCUS4006</name>
</gene>
<name>A0A7R9T2X1_9CHLO</name>
<dbReference type="InterPro" id="IPR021843">
    <property type="entry name" value="PSME4_C"/>
</dbReference>
<organism evidence="7">
    <name type="scientific">Ostreococcus sp. 'lucimarinus'</name>
    <dbReference type="NCBI Taxonomy" id="242159"/>
    <lineage>
        <taxon>Eukaryota</taxon>
        <taxon>Viridiplantae</taxon>
        <taxon>Chlorophyta</taxon>
        <taxon>Mamiellophyceae</taxon>
        <taxon>Mamiellales</taxon>
        <taxon>Bathycoccaceae</taxon>
        <taxon>Ostreococcus</taxon>
    </lineage>
</organism>
<feature type="domain" description="Proteasome activator Blm10 middle HEAT repeats region" evidence="6">
    <location>
        <begin position="327"/>
        <end position="509"/>
    </location>
</feature>